<sequence>MTTQIAIHGEANDPFLQAVAALPPLPRTIQYEDDYDEKVRSIKVAESEERLTIHISGAARKLDFLRYAPRVRRLLRTYLLLSLQELSPQTIHLRYAQFTELAAEDVELAATTEPIKLRAIWSVFVGRYSPYVLDGLRALLAFLCLVRFLGWSPAYNGFVSRVLFVPRSSPYPTVRNGDAFLTIEEESKLVRWFDDAALQLHSLRLVDIEVACLLISSYQFGMRPKQLGIIRMRDCAVRTSVEDGSAIVHLTFKIIKQRDPTLAKLPLVRKVKREWAPLFARLVQLKNGEDRDAFLFGFQSRVSLSNALIGKLAEILPDSERRVAYDLRHSMAQRLVDAGASHEDLAAALGHTLLVTGLIYFRQSANQAELVNKALGLSEVYQTVARIAKNKSINQQELARLKGDQQVGGAPHGIPIAGIGGCESGQSTCPYNPITACYGCPKFMPVQDVALHQQVLTEFRGVVLQFKGADRGDGSSPAFLQLQRTISEIQATIDELEGMRDE</sequence>
<dbReference type="GO" id="GO:0003677">
    <property type="term" value="F:DNA binding"/>
    <property type="evidence" value="ECO:0007669"/>
    <property type="project" value="InterPro"/>
</dbReference>
<protein>
    <recommendedName>
        <fullName evidence="4">Tyr recombinase domain-containing protein</fullName>
    </recommendedName>
</protein>
<name>A0A1P8KA58_9BURK</name>
<gene>
    <name evidence="2" type="ORF">RS694_10330</name>
</gene>
<dbReference type="Proteomes" id="UP000186110">
    <property type="component" value="Chromosome"/>
</dbReference>
<dbReference type="Gene3D" id="1.10.443.10">
    <property type="entry name" value="Intergrase catalytic core"/>
    <property type="match status" value="1"/>
</dbReference>
<keyword evidence="1" id="KW-0233">DNA recombination</keyword>
<dbReference type="EMBL" id="CP019239">
    <property type="protein sequence ID" value="APW42891.1"/>
    <property type="molecule type" value="Genomic_DNA"/>
</dbReference>
<proteinExistence type="predicted"/>
<keyword evidence="3" id="KW-1185">Reference proteome</keyword>
<evidence type="ECO:0000256" key="1">
    <source>
        <dbReference type="ARBA" id="ARBA00023172"/>
    </source>
</evidence>
<evidence type="ECO:0000313" key="3">
    <source>
        <dbReference type="Proteomes" id="UP000186110"/>
    </source>
</evidence>
<dbReference type="RefSeq" id="WP_037246331.1">
    <property type="nucleotide sequence ID" value="NZ_CP019239.1"/>
</dbReference>
<reference evidence="2 3" key="1">
    <citation type="submission" date="2017-01" db="EMBL/GenBank/DDBJ databases">
        <authorList>
            <person name="Mah S.A."/>
            <person name="Swanson W.J."/>
            <person name="Moy G.W."/>
            <person name="Vacquier V.D."/>
        </authorList>
    </citation>
    <scope>NUCLEOTIDE SEQUENCE [LARGE SCALE GENOMIC DNA]</scope>
    <source>
        <strain evidence="2 3">DSM 22694</strain>
    </source>
</reference>
<dbReference type="STRING" id="1484693.RS694_10330"/>
<dbReference type="InterPro" id="IPR013762">
    <property type="entry name" value="Integrase-like_cat_sf"/>
</dbReference>
<dbReference type="KEGG" id="rsb:RS694_10330"/>
<evidence type="ECO:0008006" key="4">
    <source>
        <dbReference type="Google" id="ProtNLM"/>
    </source>
</evidence>
<evidence type="ECO:0000313" key="2">
    <source>
        <dbReference type="EMBL" id="APW42891.1"/>
    </source>
</evidence>
<dbReference type="AlphaFoldDB" id="A0A1P8KA58"/>
<organism evidence="2 3">
    <name type="scientific">Rhodoferax saidenbachensis</name>
    <dbReference type="NCBI Taxonomy" id="1484693"/>
    <lineage>
        <taxon>Bacteria</taxon>
        <taxon>Pseudomonadati</taxon>
        <taxon>Pseudomonadota</taxon>
        <taxon>Betaproteobacteria</taxon>
        <taxon>Burkholderiales</taxon>
        <taxon>Comamonadaceae</taxon>
        <taxon>Rhodoferax</taxon>
    </lineage>
</organism>
<dbReference type="GO" id="GO:0015074">
    <property type="term" value="P:DNA integration"/>
    <property type="evidence" value="ECO:0007669"/>
    <property type="project" value="InterPro"/>
</dbReference>
<dbReference type="GO" id="GO:0006310">
    <property type="term" value="P:DNA recombination"/>
    <property type="evidence" value="ECO:0007669"/>
    <property type="project" value="UniProtKB-KW"/>
</dbReference>
<dbReference type="SUPFAM" id="SSF56349">
    <property type="entry name" value="DNA breaking-rejoining enzymes"/>
    <property type="match status" value="1"/>
</dbReference>
<dbReference type="InterPro" id="IPR011010">
    <property type="entry name" value="DNA_brk_join_enz"/>
</dbReference>
<accession>A0A1P8KA58</accession>